<protein>
    <submittedName>
        <fullName evidence="3">Oxidoreductase</fullName>
    </submittedName>
</protein>
<dbReference type="InterPro" id="IPR000683">
    <property type="entry name" value="Gfo/Idh/MocA-like_OxRdtase_N"/>
</dbReference>
<evidence type="ECO:0000313" key="4">
    <source>
        <dbReference type="Proteomes" id="UP000646749"/>
    </source>
</evidence>
<keyword evidence="4" id="KW-1185">Reference proteome</keyword>
<sequence length="345" mass="36432">MTVPTVVVAGVGRFGALHARVWAEAGARLVGLVDPDTARLTEMAQAHRVDETDNALAPLLDRVRPDVVVIASDEASHVGLAVTALESGCHVFVEKPLALSSTDAWRIADTAAAHRRQVVAGHISRFTAPMARMRAGIEGGAVGTLCALRLRRDFSRAWYLSFGDRVHPVWESCIHDIDLAISFVRTPVRRVVAMCSGAAGAAAPSVVSALLEFDNGVTATVESAWLVPATAPGTLDDGPLTLDGAIVGEVEVLGLAGMFKQRLVSDALVEWTGAGVQVPDMSLWPEEDGVVGGALRREVGYALAVFAGRRDPDLMPVEEACWGVAAAEAVVESLRTGLPVEPARR</sequence>
<feature type="domain" description="Gfo/Idh/MocA-like oxidoreductase N-terminal" evidence="1">
    <location>
        <begin position="6"/>
        <end position="122"/>
    </location>
</feature>
<dbReference type="InterPro" id="IPR055170">
    <property type="entry name" value="GFO_IDH_MocA-like_dom"/>
</dbReference>
<evidence type="ECO:0000259" key="2">
    <source>
        <dbReference type="Pfam" id="PF22725"/>
    </source>
</evidence>
<dbReference type="Gene3D" id="3.30.360.10">
    <property type="entry name" value="Dihydrodipicolinate Reductase, domain 2"/>
    <property type="match status" value="1"/>
</dbReference>
<dbReference type="InterPro" id="IPR051450">
    <property type="entry name" value="Gfo/Idh/MocA_Oxidoreductases"/>
</dbReference>
<reference evidence="3 4" key="1">
    <citation type="submission" date="2021-01" db="EMBL/GenBank/DDBJ databases">
        <title>Whole genome shotgun sequence of Plantactinospora endophytica NBRC 110450.</title>
        <authorList>
            <person name="Komaki H."/>
            <person name="Tamura T."/>
        </authorList>
    </citation>
    <scope>NUCLEOTIDE SEQUENCE [LARGE SCALE GENOMIC DNA]</scope>
    <source>
        <strain evidence="3 4">NBRC 110450</strain>
    </source>
</reference>
<proteinExistence type="predicted"/>
<dbReference type="RefSeq" id="WP_203868873.1">
    <property type="nucleotide sequence ID" value="NZ_BONW01000028.1"/>
</dbReference>
<comment type="caution">
    <text evidence="3">The sequence shown here is derived from an EMBL/GenBank/DDBJ whole genome shotgun (WGS) entry which is preliminary data.</text>
</comment>
<evidence type="ECO:0000259" key="1">
    <source>
        <dbReference type="Pfam" id="PF01408"/>
    </source>
</evidence>
<gene>
    <name evidence="3" type="ORF">Pen02_53900</name>
</gene>
<name>A0ABQ4E710_9ACTN</name>
<feature type="domain" description="GFO/IDH/MocA-like oxidoreductase" evidence="2">
    <location>
        <begin position="131"/>
        <end position="231"/>
    </location>
</feature>
<evidence type="ECO:0000313" key="3">
    <source>
        <dbReference type="EMBL" id="GIG90454.1"/>
    </source>
</evidence>
<accession>A0ABQ4E710</accession>
<dbReference type="PANTHER" id="PTHR43377:SF1">
    <property type="entry name" value="BILIVERDIN REDUCTASE A"/>
    <property type="match status" value="1"/>
</dbReference>
<dbReference type="InterPro" id="IPR036291">
    <property type="entry name" value="NAD(P)-bd_dom_sf"/>
</dbReference>
<dbReference type="PANTHER" id="PTHR43377">
    <property type="entry name" value="BILIVERDIN REDUCTASE A"/>
    <property type="match status" value="1"/>
</dbReference>
<dbReference type="Pfam" id="PF22725">
    <property type="entry name" value="GFO_IDH_MocA_C3"/>
    <property type="match status" value="1"/>
</dbReference>
<dbReference type="Gene3D" id="3.40.50.720">
    <property type="entry name" value="NAD(P)-binding Rossmann-like Domain"/>
    <property type="match status" value="1"/>
</dbReference>
<dbReference type="Pfam" id="PF01408">
    <property type="entry name" value="GFO_IDH_MocA"/>
    <property type="match status" value="1"/>
</dbReference>
<dbReference type="Proteomes" id="UP000646749">
    <property type="component" value="Unassembled WGS sequence"/>
</dbReference>
<dbReference type="EMBL" id="BONW01000028">
    <property type="protein sequence ID" value="GIG90454.1"/>
    <property type="molecule type" value="Genomic_DNA"/>
</dbReference>
<dbReference type="SUPFAM" id="SSF51735">
    <property type="entry name" value="NAD(P)-binding Rossmann-fold domains"/>
    <property type="match status" value="1"/>
</dbReference>
<organism evidence="3 4">
    <name type="scientific">Plantactinospora endophytica</name>
    <dbReference type="NCBI Taxonomy" id="673535"/>
    <lineage>
        <taxon>Bacteria</taxon>
        <taxon>Bacillati</taxon>
        <taxon>Actinomycetota</taxon>
        <taxon>Actinomycetes</taxon>
        <taxon>Micromonosporales</taxon>
        <taxon>Micromonosporaceae</taxon>
        <taxon>Plantactinospora</taxon>
    </lineage>
</organism>
<dbReference type="SUPFAM" id="SSF55347">
    <property type="entry name" value="Glyceraldehyde-3-phosphate dehydrogenase-like, C-terminal domain"/>
    <property type="match status" value="1"/>
</dbReference>